<proteinExistence type="predicted"/>
<dbReference type="Proteomes" id="UP001164539">
    <property type="component" value="Chromosome 13"/>
</dbReference>
<accession>A0ACC1WVM1</accession>
<dbReference type="EMBL" id="CM051406">
    <property type="protein sequence ID" value="KAJ4703132.1"/>
    <property type="molecule type" value="Genomic_DNA"/>
</dbReference>
<organism evidence="1 2">
    <name type="scientific">Melia azedarach</name>
    <name type="common">Chinaberry tree</name>
    <dbReference type="NCBI Taxonomy" id="155640"/>
    <lineage>
        <taxon>Eukaryota</taxon>
        <taxon>Viridiplantae</taxon>
        <taxon>Streptophyta</taxon>
        <taxon>Embryophyta</taxon>
        <taxon>Tracheophyta</taxon>
        <taxon>Spermatophyta</taxon>
        <taxon>Magnoliopsida</taxon>
        <taxon>eudicotyledons</taxon>
        <taxon>Gunneridae</taxon>
        <taxon>Pentapetalae</taxon>
        <taxon>rosids</taxon>
        <taxon>malvids</taxon>
        <taxon>Sapindales</taxon>
        <taxon>Meliaceae</taxon>
        <taxon>Melia</taxon>
    </lineage>
</organism>
<protein>
    <submittedName>
        <fullName evidence="1">Cotton fiber protein</fullName>
    </submittedName>
</protein>
<evidence type="ECO:0000313" key="1">
    <source>
        <dbReference type="EMBL" id="KAJ4703132.1"/>
    </source>
</evidence>
<name>A0ACC1WVM1_MELAZ</name>
<reference evidence="1 2" key="1">
    <citation type="journal article" date="2023" name="Science">
        <title>Complex scaffold remodeling in plant triterpene biosynthesis.</title>
        <authorList>
            <person name="De La Pena R."/>
            <person name="Hodgson H."/>
            <person name="Liu J.C."/>
            <person name="Stephenson M.J."/>
            <person name="Martin A.C."/>
            <person name="Owen C."/>
            <person name="Harkess A."/>
            <person name="Leebens-Mack J."/>
            <person name="Jimenez L.E."/>
            <person name="Osbourn A."/>
            <person name="Sattely E.S."/>
        </authorList>
    </citation>
    <scope>NUCLEOTIDE SEQUENCE [LARGE SCALE GENOMIC DNA]</scope>
    <source>
        <strain evidence="2">cv. JPN11</strain>
        <tissue evidence="1">Leaf</tissue>
    </source>
</reference>
<comment type="caution">
    <text evidence="1">The sequence shown here is derived from an EMBL/GenBank/DDBJ whole genome shotgun (WGS) entry which is preliminary data.</text>
</comment>
<evidence type="ECO:0000313" key="2">
    <source>
        <dbReference type="Proteomes" id="UP001164539"/>
    </source>
</evidence>
<sequence>MAKPLPYGPSYLDEIPVKAYKSKEYPQRARGFSFFVCVCSVFVYISIFYVFNLSPSTFLNNNKFWFFISNTLILIIAADYGAFSSSGGNKHDVYEEYVMHSQARSVSSFVSQYPGIAKENTTVAKEEVEDLPEIKKEVIVAEKQKNPENKIEIVTSRESEKPKDIFQEKKMNMESEKKDDNIKARPYRRSQSDKPKRVVIDDESKKRNILRRSETEKKVQEGGAVSSSQEENEFSAMSNEELNRRVEEFIQRFNRQIRLQRAGKFHEI</sequence>
<gene>
    <name evidence="1" type="ORF">OWV82_023073</name>
</gene>
<keyword evidence="2" id="KW-1185">Reference proteome</keyword>